<keyword evidence="1" id="KW-0677">Repeat</keyword>
<gene>
    <name evidence="4" type="ORF">PACLA_8A065046</name>
</gene>
<dbReference type="GO" id="GO:0003729">
    <property type="term" value="F:mRNA binding"/>
    <property type="evidence" value="ECO:0007669"/>
    <property type="project" value="UniProtKB-ARBA"/>
</dbReference>
<evidence type="ECO:0000256" key="2">
    <source>
        <dbReference type="ARBA" id="ARBA00022884"/>
    </source>
</evidence>
<sequence length="424" mass="45346">CAFVTFRDSASALKAQDDLHDKRTLPGMGHTMQVKPADKDKKKDDRKLFVGMISKASTEDDLRLMFAPFGTIENVTVLRDADKRSKGCAFLMFENKMQAQKAIDVMHNSRTMEGCSSPVVVKFADTEKDKLLKRVNAMAAIHGLNAAYYQQVQQLASVGALQGAFQSGLVGGLPGLPTAAGLIPGAFGSLVAAAVASQQQQQQNQVQQPNNQMLNPSSLSSTASGMPFTPTSNVASTANLNPLMSGLTSYGGLNPLGFPNMQNIGIGGVNPMASLGTNPGSLGTMGTMQNAMTAVSTADPLAQTYSNLSPYTASFSNPYNSFMLQSPARQQQKEGPEGANLFIYHLPKEFQDADLFATFSPFGTVVSAKVFIDKVSGMSKCFGFVSYDSPTSAAMAIQAMNGFQIGDKRLKVQQKRPKDANRPY</sequence>
<feature type="region of interest" description="Disordered" evidence="3">
    <location>
        <begin position="21"/>
        <end position="43"/>
    </location>
</feature>
<comment type="caution">
    <text evidence="4">The sequence shown here is derived from an EMBL/GenBank/DDBJ whole genome shotgun (WGS) entry which is preliminary data.</text>
</comment>
<reference evidence="4" key="1">
    <citation type="submission" date="2020-04" db="EMBL/GenBank/DDBJ databases">
        <authorList>
            <person name="Alioto T."/>
            <person name="Alioto T."/>
            <person name="Gomez Garrido J."/>
        </authorList>
    </citation>
    <scope>NUCLEOTIDE SEQUENCE</scope>
    <source>
        <strain evidence="4">A484AB</strain>
    </source>
</reference>
<dbReference type="Pfam" id="PF00076">
    <property type="entry name" value="RRM_1"/>
    <property type="match status" value="2"/>
</dbReference>
<feature type="compositionally biased region" description="Polar residues" evidence="3">
    <location>
        <begin position="213"/>
        <end position="230"/>
    </location>
</feature>
<dbReference type="OrthoDB" id="410044at2759"/>
<dbReference type="GO" id="GO:0009967">
    <property type="term" value="P:positive regulation of signal transduction"/>
    <property type="evidence" value="ECO:0007669"/>
    <property type="project" value="UniProtKB-ARBA"/>
</dbReference>
<dbReference type="SUPFAM" id="SSF54928">
    <property type="entry name" value="RNA-binding domain, RBD"/>
    <property type="match status" value="2"/>
</dbReference>
<dbReference type="GO" id="GO:0005737">
    <property type="term" value="C:cytoplasm"/>
    <property type="evidence" value="ECO:0007669"/>
    <property type="project" value="UniProtKB-ARBA"/>
</dbReference>
<keyword evidence="5" id="KW-1185">Reference proteome</keyword>
<dbReference type="SMART" id="SM00360">
    <property type="entry name" value="RRM"/>
    <property type="match status" value="2"/>
</dbReference>
<dbReference type="PROSITE" id="PS50102">
    <property type="entry name" value="RRM"/>
    <property type="match status" value="2"/>
</dbReference>
<dbReference type="FunFam" id="3.30.70.330:FF:000322">
    <property type="entry name" value="CUGBP Elav-like family member 2"/>
    <property type="match status" value="1"/>
</dbReference>
<dbReference type="EMBL" id="CACRXK020001445">
    <property type="protein sequence ID" value="CAB3989198.1"/>
    <property type="molecule type" value="Genomic_DNA"/>
</dbReference>
<evidence type="ECO:0000256" key="3">
    <source>
        <dbReference type="SAM" id="MobiDB-lite"/>
    </source>
</evidence>
<dbReference type="PANTHER" id="PTHR24012">
    <property type="entry name" value="RNA BINDING PROTEIN"/>
    <property type="match status" value="1"/>
</dbReference>
<dbReference type="FunFam" id="3.30.70.330:FF:000383">
    <property type="entry name" value="Sex lethal, isoform D"/>
    <property type="match status" value="1"/>
</dbReference>
<organism evidence="4 5">
    <name type="scientific">Paramuricea clavata</name>
    <name type="common">Red gorgonian</name>
    <name type="synonym">Violescent sea-whip</name>
    <dbReference type="NCBI Taxonomy" id="317549"/>
    <lineage>
        <taxon>Eukaryota</taxon>
        <taxon>Metazoa</taxon>
        <taxon>Cnidaria</taxon>
        <taxon>Anthozoa</taxon>
        <taxon>Octocorallia</taxon>
        <taxon>Malacalcyonacea</taxon>
        <taxon>Plexauridae</taxon>
        <taxon>Paramuricea</taxon>
    </lineage>
</organism>
<feature type="region of interest" description="Disordered" evidence="3">
    <location>
        <begin position="201"/>
        <end position="230"/>
    </location>
</feature>
<feature type="non-terminal residue" evidence="4">
    <location>
        <position position="1"/>
    </location>
</feature>
<proteinExistence type="predicted"/>
<evidence type="ECO:0000313" key="5">
    <source>
        <dbReference type="Proteomes" id="UP001152795"/>
    </source>
</evidence>
<dbReference type="AlphaFoldDB" id="A0A6S7GB29"/>
<dbReference type="GO" id="GO:0010629">
    <property type="term" value="P:negative regulation of gene expression"/>
    <property type="evidence" value="ECO:0007669"/>
    <property type="project" value="UniProtKB-ARBA"/>
</dbReference>
<dbReference type="InterPro" id="IPR035979">
    <property type="entry name" value="RBD_domain_sf"/>
</dbReference>
<evidence type="ECO:0000256" key="1">
    <source>
        <dbReference type="ARBA" id="ARBA00022737"/>
    </source>
</evidence>
<evidence type="ECO:0000313" key="4">
    <source>
        <dbReference type="EMBL" id="CAB3989198.1"/>
    </source>
</evidence>
<keyword evidence="2" id="KW-0694">RNA-binding</keyword>
<accession>A0A6S7GB29</accession>
<feature type="compositionally biased region" description="Low complexity" evidence="3">
    <location>
        <begin position="201"/>
        <end position="212"/>
    </location>
</feature>
<name>A0A6S7GB29_PARCT</name>
<dbReference type="Proteomes" id="UP001152795">
    <property type="component" value="Unassembled WGS sequence"/>
</dbReference>
<dbReference type="InterPro" id="IPR012677">
    <property type="entry name" value="Nucleotide-bd_a/b_plait_sf"/>
</dbReference>
<dbReference type="InterPro" id="IPR000504">
    <property type="entry name" value="RRM_dom"/>
</dbReference>
<dbReference type="Gene3D" id="3.30.70.330">
    <property type="match status" value="3"/>
</dbReference>
<protein>
    <submittedName>
        <fullName evidence="4">CUGBP Elav-like family member 3-A isoform X3</fullName>
    </submittedName>
</protein>